<accession>A0ABZ2LCV1</accession>
<dbReference type="EMBL" id="CP089983">
    <property type="protein sequence ID" value="WXB07016.1"/>
    <property type="molecule type" value="Genomic_DNA"/>
</dbReference>
<comment type="similarity">
    <text evidence="1">Belongs to the RutC family.</text>
</comment>
<dbReference type="InterPro" id="IPR035959">
    <property type="entry name" value="RutC-like_sf"/>
</dbReference>
<organism evidence="2 3">
    <name type="scientific">Pendulispora rubella</name>
    <dbReference type="NCBI Taxonomy" id="2741070"/>
    <lineage>
        <taxon>Bacteria</taxon>
        <taxon>Pseudomonadati</taxon>
        <taxon>Myxococcota</taxon>
        <taxon>Myxococcia</taxon>
        <taxon>Myxococcales</taxon>
        <taxon>Sorangiineae</taxon>
        <taxon>Pendulisporaceae</taxon>
        <taxon>Pendulispora</taxon>
    </lineage>
</organism>
<name>A0ABZ2LCV1_9BACT</name>
<dbReference type="InterPro" id="IPR006175">
    <property type="entry name" value="YjgF/YER057c/UK114"/>
</dbReference>
<dbReference type="RefSeq" id="WP_394836677.1">
    <property type="nucleotide sequence ID" value="NZ_CP089929.1"/>
</dbReference>
<gene>
    <name evidence="2" type="ORF">LVJ94_07190</name>
</gene>
<dbReference type="Gene3D" id="3.30.1330.40">
    <property type="entry name" value="RutC-like"/>
    <property type="match status" value="1"/>
</dbReference>
<reference evidence="2" key="1">
    <citation type="submission" date="2021-12" db="EMBL/GenBank/DDBJ databases">
        <title>Discovery of the Pendulisporaceae a myxobacterial family with distinct sporulation behavior and unique specialized metabolism.</title>
        <authorList>
            <person name="Garcia R."/>
            <person name="Popoff A."/>
            <person name="Bader C.D."/>
            <person name="Loehr J."/>
            <person name="Walesch S."/>
            <person name="Walt C."/>
            <person name="Boldt J."/>
            <person name="Bunk B."/>
            <person name="Haeckl F.J.F.P.J."/>
            <person name="Gunesch A.P."/>
            <person name="Birkelbach J."/>
            <person name="Nuebel U."/>
            <person name="Pietschmann T."/>
            <person name="Bach T."/>
            <person name="Mueller R."/>
        </authorList>
    </citation>
    <scope>NUCLEOTIDE SEQUENCE</scope>
    <source>
        <strain evidence="2">MSr11367</strain>
    </source>
</reference>
<dbReference type="Pfam" id="PF01042">
    <property type="entry name" value="Ribonuc_L-PSP"/>
    <property type="match status" value="1"/>
</dbReference>
<protein>
    <submittedName>
        <fullName evidence="2">RidA family protein</fullName>
    </submittedName>
</protein>
<keyword evidence="3" id="KW-1185">Reference proteome</keyword>
<dbReference type="PANTHER" id="PTHR11803">
    <property type="entry name" value="2-IMINOBUTANOATE/2-IMINOPROPANOATE DEAMINASE RIDA"/>
    <property type="match status" value="1"/>
</dbReference>
<evidence type="ECO:0000313" key="2">
    <source>
        <dbReference type="EMBL" id="WXB07016.1"/>
    </source>
</evidence>
<dbReference type="CDD" id="cd00448">
    <property type="entry name" value="YjgF_YER057c_UK114_family"/>
    <property type="match status" value="1"/>
</dbReference>
<proteinExistence type="inferred from homology"/>
<dbReference type="Proteomes" id="UP001374803">
    <property type="component" value="Chromosome"/>
</dbReference>
<sequence>MTLKCINPADLPPQQTYTQVVVATGNKLVFIAGQEPEDIHGNLVGRGNLAAQARQVYANLGRALAAAGARPDQVARITIYVVNYERDACLPIIEAARTSLFGAHKPADVVIGVTSLSPGYLIEVDAIAVID</sequence>
<evidence type="ECO:0000256" key="1">
    <source>
        <dbReference type="ARBA" id="ARBA00010552"/>
    </source>
</evidence>
<dbReference type="PANTHER" id="PTHR11803:SF58">
    <property type="entry name" value="PROTEIN HMF1-RELATED"/>
    <property type="match status" value="1"/>
</dbReference>
<dbReference type="SUPFAM" id="SSF55298">
    <property type="entry name" value="YjgF-like"/>
    <property type="match status" value="1"/>
</dbReference>
<evidence type="ECO:0000313" key="3">
    <source>
        <dbReference type="Proteomes" id="UP001374803"/>
    </source>
</evidence>